<dbReference type="AlphaFoldDB" id="A0A0D3FJ92"/>
<accession>A0A0D3FJ92</accession>
<evidence type="ECO:0000313" key="2">
    <source>
        <dbReference type="EnsemblPlants" id="OBART03G19770.1"/>
    </source>
</evidence>
<dbReference type="Gramene" id="OBART03G19770.1">
    <property type="protein sequence ID" value="OBART03G19770.1"/>
    <property type="gene ID" value="OBART03G19770"/>
</dbReference>
<dbReference type="PaxDb" id="65489-OBART03G19770.1"/>
<evidence type="ECO:0000256" key="1">
    <source>
        <dbReference type="SAM" id="MobiDB-lite"/>
    </source>
</evidence>
<reference evidence="2" key="1">
    <citation type="journal article" date="2009" name="Rice">
        <title>De Novo Next Generation Sequencing of Plant Genomes.</title>
        <authorList>
            <person name="Rounsley S."/>
            <person name="Marri P.R."/>
            <person name="Yu Y."/>
            <person name="He R."/>
            <person name="Sisneros N."/>
            <person name="Goicoechea J.L."/>
            <person name="Lee S.J."/>
            <person name="Angelova A."/>
            <person name="Kudrna D."/>
            <person name="Luo M."/>
            <person name="Affourtit J."/>
            <person name="Desany B."/>
            <person name="Knight J."/>
            <person name="Niazi F."/>
            <person name="Egholm M."/>
            <person name="Wing R.A."/>
        </authorList>
    </citation>
    <scope>NUCLEOTIDE SEQUENCE [LARGE SCALE GENOMIC DNA]</scope>
    <source>
        <strain evidence="2">cv. IRGC 105608</strain>
    </source>
</reference>
<dbReference type="EnsemblPlants" id="OBART03G19770.1">
    <property type="protein sequence ID" value="OBART03G19770.1"/>
    <property type="gene ID" value="OBART03G19770"/>
</dbReference>
<dbReference type="HOGENOM" id="CLU_127901_0_0_1"/>
<name>A0A0D3FJ92_9ORYZ</name>
<evidence type="ECO:0000313" key="3">
    <source>
        <dbReference type="Proteomes" id="UP000026960"/>
    </source>
</evidence>
<feature type="compositionally biased region" description="Basic and acidic residues" evidence="1">
    <location>
        <begin position="34"/>
        <end position="52"/>
    </location>
</feature>
<proteinExistence type="predicted"/>
<feature type="region of interest" description="Disordered" evidence="1">
    <location>
        <begin position="34"/>
        <end position="65"/>
    </location>
</feature>
<reference evidence="2" key="2">
    <citation type="submission" date="2015-03" db="UniProtKB">
        <authorList>
            <consortium name="EnsemblPlants"/>
        </authorList>
    </citation>
    <scope>IDENTIFICATION</scope>
</reference>
<sequence>MEVVGRAAADGVGFAGSSARAGAWWSVGRAGRRERGRWETAARRSSRDEQIERAPPSPGGEELRTNGNIGLVEIAIVLFVTLYFRLGQIDRNLGAVDIARTLTQGTPCGVNSEHVDMALVVVHELGEAEVVELTNGGRGVVRDG</sequence>
<keyword evidence="3" id="KW-1185">Reference proteome</keyword>
<dbReference type="Proteomes" id="UP000026960">
    <property type="component" value="Chromosome 3"/>
</dbReference>
<protein>
    <submittedName>
        <fullName evidence="2">Uncharacterized protein</fullName>
    </submittedName>
</protein>
<organism evidence="2">
    <name type="scientific">Oryza barthii</name>
    <dbReference type="NCBI Taxonomy" id="65489"/>
    <lineage>
        <taxon>Eukaryota</taxon>
        <taxon>Viridiplantae</taxon>
        <taxon>Streptophyta</taxon>
        <taxon>Embryophyta</taxon>
        <taxon>Tracheophyta</taxon>
        <taxon>Spermatophyta</taxon>
        <taxon>Magnoliopsida</taxon>
        <taxon>Liliopsida</taxon>
        <taxon>Poales</taxon>
        <taxon>Poaceae</taxon>
        <taxon>BOP clade</taxon>
        <taxon>Oryzoideae</taxon>
        <taxon>Oryzeae</taxon>
        <taxon>Oryzinae</taxon>
        <taxon>Oryza</taxon>
    </lineage>
</organism>